<accession>A0ABD3U586</accession>
<comment type="caution">
    <text evidence="1">The sequence shown here is derived from an EMBL/GenBank/DDBJ whole genome shotgun (WGS) entry which is preliminary data.</text>
</comment>
<dbReference type="Proteomes" id="UP001634393">
    <property type="component" value="Unassembled WGS sequence"/>
</dbReference>
<gene>
    <name evidence="1" type="ORF">ACJIZ3_001509</name>
</gene>
<organism evidence="1 2">
    <name type="scientific">Penstemon smallii</name>
    <dbReference type="NCBI Taxonomy" id="265156"/>
    <lineage>
        <taxon>Eukaryota</taxon>
        <taxon>Viridiplantae</taxon>
        <taxon>Streptophyta</taxon>
        <taxon>Embryophyta</taxon>
        <taxon>Tracheophyta</taxon>
        <taxon>Spermatophyta</taxon>
        <taxon>Magnoliopsida</taxon>
        <taxon>eudicotyledons</taxon>
        <taxon>Gunneridae</taxon>
        <taxon>Pentapetalae</taxon>
        <taxon>asterids</taxon>
        <taxon>lamiids</taxon>
        <taxon>Lamiales</taxon>
        <taxon>Plantaginaceae</taxon>
        <taxon>Cheloneae</taxon>
        <taxon>Penstemon</taxon>
    </lineage>
</organism>
<name>A0ABD3U586_9LAMI</name>
<protein>
    <submittedName>
        <fullName evidence="1">Uncharacterized protein</fullName>
    </submittedName>
</protein>
<evidence type="ECO:0000313" key="1">
    <source>
        <dbReference type="EMBL" id="KAL3844106.1"/>
    </source>
</evidence>
<dbReference type="AlphaFoldDB" id="A0ABD3U586"/>
<keyword evidence="2" id="KW-1185">Reference proteome</keyword>
<dbReference type="EMBL" id="JBJXBP010000002">
    <property type="protein sequence ID" value="KAL3844106.1"/>
    <property type="molecule type" value="Genomic_DNA"/>
</dbReference>
<evidence type="ECO:0000313" key="2">
    <source>
        <dbReference type="Proteomes" id="UP001634393"/>
    </source>
</evidence>
<reference evidence="1 2" key="1">
    <citation type="submission" date="2024-12" db="EMBL/GenBank/DDBJ databases">
        <title>The unique morphological basis and parallel evolutionary history of personate flowers in Penstemon.</title>
        <authorList>
            <person name="Depatie T.H."/>
            <person name="Wessinger C.A."/>
        </authorList>
    </citation>
    <scope>NUCLEOTIDE SEQUENCE [LARGE SCALE GENOMIC DNA]</scope>
    <source>
        <strain evidence="1">WTNN_2</strain>
        <tissue evidence="1">Leaf</tissue>
    </source>
</reference>
<sequence length="59" mass="6580">MYLTALRDSTIQAEGKEVVMTTAVLATCGWKSMDSLHGAMTRGQIVVFNVLYTMKTFMM</sequence>
<proteinExistence type="predicted"/>